<evidence type="ECO:0000256" key="1">
    <source>
        <dbReference type="SAM" id="MobiDB-lite"/>
    </source>
</evidence>
<accession>A0AAD9LV65</accession>
<feature type="compositionally biased region" description="Polar residues" evidence="1">
    <location>
        <begin position="149"/>
        <end position="170"/>
    </location>
</feature>
<dbReference type="AlphaFoldDB" id="A0AAD9LV65"/>
<keyword evidence="4" id="KW-1185">Reference proteome</keyword>
<name>A0AAD9LV65_9STRA</name>
<dbReference type="EMBL" id="JASMQC010000001">
    <property type="protein sequence ID" value="KAK1948022.1"/>
    <property type="molecule type" value="Genomic_DNA"/>
</dbReference>
<organism evidence="3 4">
    <name type="scientific">Phytophthora citrophthora</name>
    <dbReference type="NCBI Taxonomy" id="4793"/>
    <lineage>
        <taxon>Eukaryota</taxon>
        <taxon>Sar</taxon>
        <taxon>Stramenopiles</taxon>
        <taxon>Oomycota</taxon>
        <taxon>Peronosporomycetes</taxon>
        <taxon>Peronosporales</taxon>
        <taxon>Peronosporaceae</taxon>
        <taxon>Phytophthora</taxon>
    </lineage>
</organism>
<feature type="chain" id="PRO_5041924397" description="Elicitin" evidence="2">
    <location>
        <begin position="20"/>
        <end position="241"/>
    </location>
</feature>
<evidence type="ECO:0000313" key="3">
    <source>
        <dbReference type="EMBL" id="KAK1948022.1"/>
    </source>
</evidence>
<evidence type="ECO:0008006" key="5">
    <source>
        <dbReference type="Google" id="ProtNLM"/>
    </source>
</evidence>
<evidence type="ECO:0000313" key="4">
    <source>
        <dbReference type="Proteomes" id="UP001259832"/>
    </source>
</evidence>
<feature type="compositionally biased region" description="Low complexity" evidence="1">
    <location>
        <begin position="109"/>
        <end position="133"/>
    </location>
</feature>
<reference evidence="3" key="1">
    <citation type="submission" date="2023-08" db="EMBL/GenBank/DDBJ databases">
        <title>Reference Genome Resource for the Citrus Pathogen Phytophthora citrophthora.</title>
        <authorList>
            <person name="Moller H."/>
            <person name="Coetzee B."/>
            <person name="Rose L.J."/>
            <person name="Van Niekerk J.M."/>
        </authorList>
    </citation>
    <scope>NUCLEOTIDE SEQUENCE</scope>
    <source>
        <strain evidence="3">STE-U-9442</strain>
    </source>
</reference>
<keyword evidence="2" id="KW-0732">Signal</keyword>
<dbReference type="Proteomes" id="UP001259832">
    <property type="component" value="Unassembled WGS sequence"/>
</dbReference>
<proteinExistence type="predicted"/>
<sequence length="241" mass="24789">MRLISYAYVVVAFALDVAAAENAKFCTQDEKELANSLHEQNTNPAKSCYRAANGDITTLATSRLCPLSECVTWLDYMAANAPDCYFDSKNYATIYATKSAECTGGEGSGSANLRSSSSGSESSSSLTNGTTLNIDDSSSPSAMSEGRDLNTTASTAGDVSDVGESSSMDSASGGAETDETNAPTPTPIEDQTIESQSTSAATDSSNSSTPAPTTSASSSLSMISSFIALNSVVASIVIELM</sequence>
<protein>
    <recommendedName>
        <fullName evidence="5">Elicitin</fullName>
    </recommendedName>
</protein>
<comment type="caution">
    <text evidence="3">The sequence shown here is derived from an EMBL/GenBank/DDBJ whole genome shotgun (WGS) entry which is preliminary data.</text>
</comment>
<feature type="region of interest" description="Disordered" evidence="1">
    <location>
        <begin position="102"/>
        <end position="218"/>
    </location>
</feature>
<feature type="signal peptide" evidence="2">
    <location>
        <begin position="1"/>
        <end position="19"/>
    </location>
</feature>
<feature type="compositionally biased region" description="Low complexity" evidence="1">
    <location>
        <begin position="195"/>
        <end position="218"/>
    </location>
</feature>
<gene>
    <name evidence="3" type="ORF">P3T76_000312</name>
</gene>
<evidence type="ECO:0000256" key="2">
    <source>
        <dbReference type="SAM" id="SignalP"/>
    </source>
</evidence>